<proteinExistence type="predicted"/>
<evidence type="ECO:0000313" key="6">
    <source>
        <dbReference type="EMBL" id="KAJ8380129.1"/>
    </source>
</evidence>
<feature type="compositionally biased region" description="Polar residues" evidence="5">
    <location>
        <begin position="167"/>
        <end position="202"/>
    </location>
</feature>
<dbReference type="Pfam" id="PF06818">
    <property type="entry name" value="Fez1"/>
    <property type="match status" value="1"/>
</dbReference>
<gene>
    <name evidence="6" type="ORF">SKAU_G00009070</name>
</gene>
<feature type="region of interest" description="Disordered" evidence="5">
    <location>
        <begin position="130"/>
        <end position="257"/>
    </location>
</feature>
<feature type="coiled-coil region" evidence="4">
    <location>
        <begin position="277"/>
        <end position="304"/>
    </location>
</feature>
<dbReference type="Proteomes" id="UP001152622">
    <property type="component" value="Chromosome 1"/>
</dbReference>
<evidence type="ECO:0000256" key="4">
    <source>
        <dbReference type="SAM" id="Coils"/>
    </source>
</evidence>
<comment type="caution">
    <text evidence="6">The sequence shown here is derived from an EMBL/GenBank/DDBJ whole genome shotgun (WGS) entry which is preliminary data.</text>
</comment>
<dbReference type="EMBL" id="JAINUF010000001">
    <property type="protein sequence ID" value="KAJ8380129.1"/>
    <property type="molecule type" value="Genomic_DNA"/>
</dbReference>
<feature type="compositionally biased region" description="Basic and acidic residues" evidence="5">
    <location>
        <begin position="152"/>
        <end position="166"/>
    </location>
</feature>
<evidence type="ECO:0000256" key="3">
    <source>
        <dbReference type="ARBA" id="ARBA00023054"/>
    </source>
</evidence>
<organism evidence="6 7">
    <name type="scientific">Synaphobranchus kaupii</name>
    <name type="common">Kaup's arrowtooth eel</name>
    <dbReference type="NCBI Taxonomy" id="118154"/>
    <lineage>
        <taxon>Eukaryota</taxon>
        <taxon>Metazoa</taxon>
        <taxon>Chordata</taxon>
        <taxon>Craniata</taxon>
        <taxon>Vertebrata</taxon>
        <taxon>Euteleostomi</taxon>
        <taxon>Actinopterygii</taxon>
        <taxon>Neopterygii</taxon>
        <taxon>Teleostei</taxon>
        <taxon>Anguilliformes</taxon>
        <taxon>Synaphobranchidae</taxon>
        <taxon>Synaphobranchus</taxon>
    </lineage>
</organism>
<feature type="region of interest" description="Disordered" evidence="5">
    <location>
        <begin position="73"/>
        <end position="109"/>
    </location>
</feature>
<dbReference type="GO" id="GO:0048814">
    <property type="term" value="P:regulation of dendrite morphogenesis"/>
    <property type="evidence" value="ECO:0007669"/>
    <property type="project" value="TreeGrafter"/>
</dbReference>
<dbReference type="InterPro" id="IPR045329">
    <property type="entry name" value="LZTS"/>
</dbReference>
<reference evidence="6" key="1">
    <citation type="journal article" date="2023" name="Science">
        <title>Genome structures resolve the early diversification of teleost fishes.</title>
        <authorList>
            <person name="Parey E."/>
            <person name="Louis A."/>
            <person name="Montfort J."/>
            <person name="Bouchez O."/>
            <person name="Roques C."/>
            <person name="Iampietro C."/>
            <person name="Lluch J."/>
            <person name="Castinel A."/>
            <person name="Donnadieu C."/>
            <person name="Desvignes T."/>
            <person name="Floi Bucao C."/>
            <person name="Jouanno E."/>
            <person name="Wen M."/>
            <person name="Mejri S."/>
            <person name="Dirks R."/>
            <person name="Jansen H."/>
            <person name="Henkel C."/>
            <person name="Chen W.J."/>
            <person name="Zahm M."/>
            <person name="Cabau C."/>
            <person name="Klopp C."/>
            <person name="Thompson A.W."/>
            <person name="Robinson-Rechavi M."/>
            <person name="Braasch I."/>
            <person name="Lecointre G."/>
            <person name="Bobe J."/>
            <person name="Postlethwait J.H."/>
            <person name="Berthelot C."/>
            <person name="Roest Crollius H."/>
            <person name="Guiguen Y."/>
        </authorList>
    </citation>
    <scope>NUCLEOTIDE SEQUENCE</scope>
    <source>
        <strain evidence="6">WJC10195</strain>
    </source>
</reference>
<feature type="region of interest" description="Disordered" evidence="5">
    <location>
        <begin position="1"/>
        <end position="52"/>
    </location>
</feature>
<comment type="subcellular location">
    <subcellularLocation>
        <location evidence="1">Cytoplasm</location>
    </subcellularLocation>
</comment>
<protein>
    <recommendedName>
        <fullName evidence="8">Leucine zipper tumor suppressor 1</fullName>
    </recommendedName>
</protein>
<dbReference type="PANTHER" id="PTHR19354:SF5">
    <property type="entry name" value="ZIPPER PUTATIVE TUMOR SUPPRESSOR 1-RELATED"/>
    <property type="match status" value="1"/>
</dbReference>
<accession>A0A9Q1JDB7</accession>
<feature type="coiled-coil region" evidence="4">
    <location>
        <begin position="342"/>
        <end position="383"/>
    </location>
</feature>
<dbReference type="OrthoDB" id="10030037at2759"/>
<dbReference type="PANTHER" id="PTHR19354">
    <property type="entry name" value="ZIPPER PUTATIVE TUMOR SUPPRESSOR 2 HOMOLOG-LIKE PROTEIN-RELATED"/>
    <property type="match status" value="1"/>
</dbReference>
<keyword evidence="7" id="KW-1185">Reference proteome</keyword>
<keyword evidence="2" id="KW-0963">Cytoplasm</keyword>
<dbReference type="GO" id="GO:0043197">
    <property type="term" value="C:dendritic spine"/>
    <property type="evidence" value="ECO:0007669"/>
    <property type="project" value="TreeGrafter"/>
</dbReference>
<name>A0A9Q1JDB7_SYNKA</name>
<evidence type="ECO:0000256" key="2">
    <source>
        <dbReference type="ARBA" id="ARBA00022490"/>
    </source>
</evidence>
<feature type="compositionally biased region" description="Basic residues" evidence="5">
    <location>
        <begin position="14"/>
        <end position="34"/>
    </location>
</feature>
<evidence type="ECO:0000313" key="7">
    <source>
        <dbReference type="Proteomes" id="UP001152622"/>
    </source>
</evidence>
<dbReference type="AlphaFoldDB" id="A0A9Q1JDB7"/>
<keyword evidence="3 4" id="KW-0175">Coiled coil</keyword>
<feature type="compositionally biased region" description="Low complexity" evidence="5">
    <location>
        <begin position="1"/>
        <end position="13"/>
    </location>
</feature>
<evidence type="ECO:0008006" key="8">
    <source>
        <dbReference type="Google" id="ProtNLM"/>
    </source>
</evidence>
<evidence type="ECO:0000256" key="1">
    <source>
        <dbReference type="ARBA" id="ARBA00004496"/>
    </source>
</evidence>
<dbReference type="GO" id="GO:0048167">
    <property type="term" value="P:regulation of synaptic plasticity"/>
    <property type="evidence" value="ECO:0007669"/>
    <property type="project" value="TreeGrafter"/>
</dbReference>
<sequence length="628" mass="70296">MGSVSSLISSHSLNSKHCRASEHRPKKASSKKTGRNLDGLLRYGVSQDPANNNAKAVFQSGKSEDFFYIKVSQKAPTGHNRNTAEDDLPEGSAVMETGSCTPPKLVPMSGKLEKGIEKGLVRPTAFKPVIPRSGTYTESHSALNQINGKRLSPSDRAKDQPERKPDTNSGTLSDSGRNSMSSLPTHSTGGSSQPDNLCTSTGPLIRGGGSAQSISLPQHLAVTPSGAGGAAGKASASRDGAPVRPAGDGPSPEQHDPLSEIAWGCVRTPISMDESLIQQLEQRLLERESELQELQVSFEEKEADTCQLFEEKQKYCVEEMEGLKQRCSTKLRQVSQRALRGQQTLQLQVFQLQQEKKQLQDDMTQLSQEKDLIEVKLRSYETKQTHLVPTLEETQWEVCQKSGEISLLKQQLKDSQADVSHKLNEIVSLKAALKESKNMVEALEQKNKEQEEAVRSRAVEVEVCENELQRKKNEADLLRGKASQLETDIRGMKQDLALAKEQQRSCREAAKGCQSRVKGQPEGGAEEDPEALLKEVDRLRWELREEKRRNEKMASSFQLERQTWNREKDKVIKYQKQLQYNYLQMHRKNKDLEKILRELTTELESRTELDIDVQSADIHYEEIIATEI</sequence>
<dbReference type="GO" id="GO:0005737">
    <property type="term" value="C:cytoplasm"/>
    <property type="evidence" value="ECO:0007669"/>
    <property type="project" value="UniProtKB-SubCell"/>
</dbReference>
<feature type="coiled-coil region" evidence="4">
    <location>
        <begin position="582"/>
        <end position="609"/>
    </location>
</feature>
<feature type="compositionally biased region" description="Polar residues" evidence="5">
    <location>
        <begin position="134"/>
        <end position="147"/>
    </location>
</feature>
<feature type="coiled-coil region" evidence="4">
    <location>
        <begin position="426"/>
        <end position="502"/>
    </location>
</feature>
<evidence type="ECO:0000256" key="5">
    <source>
        <dbReference type="SAM" id="MobiDB-lite"/>
    </source>
</evidence>